<gene>
    <name evidence="3" type="ORF">INT48_002996</name>
</gene>
<feature type="compositionally biased region" description="Low complexity" evidence="1">
    <location>
        <begin position="254"/>
        <end position="278"/>
    </location>
</feature>
<comment type="caution">
    <text evidence="3">The sequence shown here is derived from an EMBL/GenBank/DDBJ whole genome shotgun (WGS) entry which is preliminary data.</text>
</comment>
<feature type="compositionally biased region" description="Polar residues" evidence="1">
    <location>
        <begin position="400"/>
        <end position="421"/>
    </location>
</feature>
<organism evidence="3 4">
    <name type="scientific">Thamnidium elegans</name>
    <dbReference type="NCBI Taxonomy" id="101142"/>
    <lineage>
        <taxon>Eukaryota</taxon>
        <taxon>Fungi</taxon>
        <taxon>Fungi incertae sedis</taxon>
        <taxon>Mucoromycota</taxon>
        <taxon>Mucoromycotina</taxon>
        <taxon>Mucoromycetes</taxon>
        <taxon>Mucorales</taxon>
        <taxon>Mucorineae</taxon>
        <taxon>Mucoraceae</taxon>
        <taxon>Thamnidium</taxon>
    </lineage>
</organism>
<sequence length="449" mass="49110">MMFEFLEVGQYKVILGKSFDAKPKKKAPKYFNVKNKESTDLRAYGNEAKLEKKKDRYQVEMKHINVLYNQSQNMIYDAEVSTEEEFNCILIYNEEKKTITIERQSAEISLTRKKVKTPQPNGHLTHSPLPANSYTPITIHTPSIINTAVSESVQEPVVPVSPVQDDDEFDLSKDLDEILDSDIEEDEEEEEEEESQPPPQQQEQPEESIDTEEDDSESDQFEEIIAPTPIPPVSNVPSPMALPMSSPLPPSPNIPLTLALPGTPTVTAVPASSSSPSAVKKRKFKMASAPIRHPGIVSPLASTSVNTANKRPKTEPGYSSSSGSEESSSGSESGSTESSSGESESESGSSSDDDDFESLAQDISMSLSKGGPSAPASPQHMDPNMQSPSNYKRTPYDITPANTPTPSTRPNNASTSSSNGVSAPMSLRALFSKFYTPLKKTIYINHFIK</sequence>
<evidence type="ECO:0000259" key="2">
    <source>
        <dbReference type="Pfam" id="PF09816"/>
    </source>
</evidence>
<feature type="region of interest" description="Disordered" evidence="1">
    <location>
        <begin position="183"/>
        <end position="422"/>
    </location>
</feature>
<feature type="region of interest" description="Disordered" evidence="1">
    <location>
        <begin position="112"/>
        <end position="133"/>
    </location>
</feature>
<feature type="compositionally biased region" description="Acidic residues" evidence="1">
    <location>
        <begin position="183"/>
        <end position="195"/>
    </location>
</feature>
<evidence type="ECO:0000313" key="4">
    <source>
        <dbReference type="Proteomes" id="UP000613177"/>
    </source>
</evidence>
<name>A0A8H7SLD7_9FUNG</name>
<feature type="compositionally biased region" description="Polar residues" evidence="1">
    <location>
        <begin position="118"/>
        <end position="133"/>
    </location>
</feature>
<evidence type="ECO:0000256" key="1">
    <source>
        <dbReference type="SAM" id="MobiDB-lite"/>
    </source>
</evidence>
<dbReference type="Pfam" id="PF09816">
    <property type="entry name" value="EAF"/>
    <property type="match status" value="1"/>
</dbReference>
<dbReference type="AlphaFoldDB" id="A0A8H7SLD7"/>
<feature type="domain" description="Transcription elongation factor Eaf N-terminal" evidence="2">
    <location>
        <begin position="11"/>
        <end position="113"/>
    </location>
</feature>
<protein>
    <recommendedName>
        <fullName evidence="2">Transcription elongation factor Eaf N-terminal domain-containing protein</fullName>
    </recommendedName>
</protein>
<dbReference type="Proteomes" id="UP000613177">
    <property type="component" value="Unassembled WGS sequence"/>
</dbReference>
<feature type="compositionally biased region" description="Acidic residues" evidence="1">
    <location>
        <begin position="204"/>
        <end position="222"/>
    </location>
</feature>
<reference evidence="3" key="1">
    <citation type="submission" date="2021-01" db="EMBL/GenBank/DDBJ databases">
        <title>Metabolic potential, ecology and presence of endohyphal bacteria is reflected in genomic diversity of Mucoromycotina.</title>
        <authorList>
            <person name="Muszewska A."/>
            <person name="Okrasinska A."/>
            <person name="Steczkiewicz K."/>
            <person name="Drgas O."/>
            <person name="Orlowska M."/>
            <person name="Perlinska-Lenart U."/>
            <person name="Aleksandrzak-Piekarczyk T."/>
            <person name="Szatraj K."/>
            <person name="Zielenkiewicz U."/>
            <person name="Pilsyk S."/>
            <person name="Malc E."/>
            <person name="Mieczkowski P."/>
            <person name="Kruszewska J.S."/>
            <person name="Biernat P."/>
            <person name="Pawlowska J."/>
        </authorList>
    </citation>
    <scope>NUCLEOTIDE SEQUENCE</scope>
    <source>
        <strain evidence="3">WA0000018081</strain>
    </source>
</reference>
<dbReference type="EMBL" id="JAEPRE010000199">
    <property type="protein sequence ID" value="KAG2230478.1"/>
    <property type="molecule type" value="Genomic_DNA"/>
</dbReference>
<feature type="compositionally biased region" description="Polar residues" evidence="1">
    <location>
        <begin position="300"/>
        <end position="309"/>
    </location>
</feature>
<accession>A0A8H7SLD7</accession>
<dbReference type="InterPro" id="IPR019194">
    <property type="entry name" value="Tscrpt_elong_fac_Eaf_N"/>
</dbReference>
<keyword evidence="4" id="KW-1185">Reference proteome</keyword>
<evidence type="ECO:0000313" key="3">
    <source>
        <dbReference type="EMBL" id="KAG2230478.1"/>
    </source>
</evidence>
<proteinExistence type="predicted"/>
<feature type="compositionally biased region" description="Low complexity" evidence="1">
    <location>
        <begin position="319"/>
        <end position="350"/>
    </location>
</feature>